<reference evidence="5" key="1">
    <citation type="submission" date="2021-04" db="EMBL/GenBank/DDBJ databases">
        <title>Draft genome assembly of strain Phenylobacterium sp. 20VBR1 using MiniION and Illumina platforms.</title>
        <authorList>
            <person name="Thomas F.A."/>
            <person name="Krishnan K.P."/>
            <person name="Sinha R.K."/>
        </authorList>
    </citation>
    <scope>NUCLEOTIDE SEQUENCE</scope>
    <source>
        <strain evidence="5">20VBR1</strain>
    </source>
</reference>
<proteinExistence type="inferred from homology"/>
<dbReference type="InterPro" id="IPR011990">
    <property type="entry name" value="TPR-like_helical_dom_sf"/>
</dbReference>
<evidence type="ECO:0000256" key="2">
    <source>
        <dbReference type="ARBA" id="ARBA00019992"/>
    </source>
</evidence>
<evidence type="ECO:0000256" key="4">
    <source>
        <dbReference type="ARBA" id="ARBA00022803"/>
    </source>
</evidence>
<name>A0A941D546_9CAUL</name>
<dbReference type="Gene3D" id="1.25.40.10">
    <property type="entry name" value="Tetratricopeptide repeat domain"/>
    <property type="match status" value="1"/>
</dbReference>
<dbReference type="EMBL" id="JAGSGD010000001">
    <property type="protein sequence ID" value="MBR7620968.1"/>
    <property type="molecule type" value="Genomic_DNA"/>
</dbReference>
<organism evidence="5 6">
    <name type="scientific">Phenylobacterium glaciei</name>
    <dbReference type="NCBI Taxonomy" id="2803784"/>
    <lineage>
        <taxon>Bacteria</taxon>
        <taxon>Pseudomonadati</taxon>
        <taxon>Pseudomonadota</taxon>
        <taxon>Alphaproteobacteria</taxon>
        <taxon>Caulobacterales</taxon>
        <taxon>Caulobacteraceae</taxon>
        <taxon>Phenylobacterium</taxon>
    </lineage>
</organism>
<comment type="similarity">
    <text evidence="1">Belongs to the TTC38 family.</text>
</comment>
<dbReference type="CDD" id="cd05804">
    <property type="entry name" value="StaR_like"/>
    <property type="match status" value="1"/>
</dbReference>
<keyword evidence="4" id="KW-0802">TPR repeat</keyword>
<protein>
    <recommendedName>
        <fullName evidence="2">Tetratricopeptide repeat protein 38</fullName>
    </recommendedName>
</protein>
<dbReference type="PANTHER" id="PTHR16263">
    <property type="entry name" value="TETRATRICOPEPTIDE REPEAT PROTEIN 38"/>
    <property type="match status" value="1"/>
</dbReference>
<evidence type="ECO:0000313" key="6">
    <source>
        <dbReference type="Proteomes" id="UP000622580"/>
    </source>
</evidence>
<evidence type="ECO:0000313" key="5">
    <source>
        <dbReference type="EMBL" id="MBR7620968.1"/>
    </source>
</evidence>
<comment type="caution">
    <text evidence="5">The sequence shown here is derived from an EMBL/GenBank/DDBJ whole genome shotgun (WGS) entry which is preliminary data.</text>
</comment>
<sequence length="423" mass="45039">MPETDAAGLTLTGASPQAAADYRQAVSLYHGLYGAPLTLLEQAIADSPGFVMAHVLKADMLLVGTSPEVIAMGGAAVDAARDLTGTERERGHVAAAVQMAAGQFTAAGRILEDVSIAHPLDGVALQAGQLMDFMLGDNRMLRDRIARALPAWSPQMPDYHAVLGMHAFGLEETGFYARAEAAGREAIDLQPRNAWAQHAVAHVFEMQDRRADGVAWMRTENAAWQHDSLFGVHNWWHLALFHLGLGETDEVLALYDGPIAGDGSDMAFDLLDAAALLWRLKLEGAATQDRFAKLADAYERKAGYGLSAFDDVHAMMAFVGAGREAAARDLMTALEAAATGQGDNAIMTAAVGLPVARALQAFGQGRFTQASDDLRAVRNHAHRFGGSHAQRDVIDLTLIAAARAAGETSLERALLAERAAARP</sequence>
<dbReference type="AlphaFoldDB" id="A0A941D546"/>
<dbReference type="RefSeq" id="WP_215341732.1">
    <property type="nucleotide sequence ID" value="NZ_JAGSGD010000001.1"/>
</dbReference>
<dbReference type="Proteomes" id="UP000622580">
    <property type="component" value="Unassembled WGS sequence"/>
</dbReference>
<dbReference type="PANTHER" id="PTHR16263:SF4">
    <property type="entry name" value="TETRATRICOPEPTIDE REPEAT PROTEIN 38"/>
    <property type="match status" value="1"/>
</dbReference>
<keyword evidence="3" id="KW-0677">Repeat</keyword>
<accession>A0A941D546</accession>
<keyword evidence="6" id="KW-1185">Reference proteome</keyword>
<dbReference type="SUPFAM" id="SSF48452">
    <property type="entry name" value="TPR-like"/>
    <property type="match status" value="1"/>
</dbReference>
<evidence type="ECO:0000256" key="3">
    <source>
        <dbReference type="ARBA" id="ARBA00022737"/>
    </source>
</evidence>
<dbReference type="InterPro" id="IPR033891">
    <property type="entry name" value="TTC38"/>
</dbReference>
<evidence type="ECO:0000256" key="1">
    <source>
        <dbReference type="ARBA" id="ARBA00005857"/>
    </source>
</evidence>
<gene>
    <name evidence="5" type="ORF">JKL49_16360</name>
</gene>